<gene>
    <name evidence="3" type="ORF">IAB06_05040</name>
</gene>
<dbReference type="Proteomes" id="UP000824099">
    <property type="component" value="Unassembled WGS sequence"/>
</dbReference>
<reference evidence="3" key="2">
    <citation type="journal article" date="2021" name="PeerJ">
        <title>Extensive microbial diversity within the chicken gut microbiome revealed by metagenomics and culture.</title>
        <authorList>
            <person name="Gilroy R."/>
            <person name="Ravi A."/>
            <person name="Getino M."/>
            <person name="Pursley I."/>
            <person name="Horton D.L."/>
            <person name="Alikhan N.F."/>
            <person name="Baker D."/>
            <person name="Gharbi K."/>
            <person name="Hall N."/>
            <person name="Watson M."/>
            <person name="Adriaenssens E.M."/>
            <person name="Foster-Nyarko E."/>
            <person name="Jarju S."/>
            <person name="Secka A."/>
            <person name="Antonio M."/>
            <person name="Oren A."/>
            <person name="Chaudhuri R.R."/>
            <person name="La Ragione R."/>
            <person name="Hildebrand F."/>
            <person name="Pallen M.J."/>
        </authorList>
    </citation>
    <scope>NUCLEOTIDE SEQUENCE</scope>
    <source>
        <strain evidence="3">CHK160-1198</strain>
    </source>
</reference>
<dbReference type="Gene3D" id="3.10.560.10">
    <property type="entry name" value="Outer membrane lipoprotein wza domain like"/>
    <property type="match status" value="1"/>
</dbReference>
<dbReference type="PANTHER" id="PTHR21180">
    <property type="entry name" value="ENDONUCLEASE/EXONUCLEASE/PHOSPHATASE FAMILY DOMAIN-CONTAINING PROTEIN 1"/>
    <property type="match status" value="1"/>
</dbReference>
<dbReference type="PANTHER" id="PTHR21180:SF32">
    <property type="entry name" value="ENDONUCLEASE_EXONUCLEASE_PHOSPHATASE FAMILY DOMAIN-CONTAINING PROTEIN 1"/>
    <property type="match status" value="1"/>
</dbReference>
<protein>
    <submittedName>
        <fullName evidence="3">Helix-hairpin-helix domain-containing protein</fullName>
    </submittedName>
</protein>
<dbReference type="Pfam" id="PF12836">
    <property type="entry name" value="HHH_3"/>
    <property type="match status" value="1"/>
</dbReference>
<keyword evidence="1" id="KW-0812">Transmembrane</keyword>
<name>A0A9D1MPL6_9FIRM</name>
<dbReference type="InterPro" id="IPR004509">
    <property type="entry name" value="Competence_ComEA_HhH"/>
</dbReference>
<dbReference type="EMBL" id="DVNI01000079">
    <property type="protein sequence ID" value="HIU64378.1"/>
    <property type="molecule type" value="Genomic_DNA"/>
</dbReference>
<feature type="domain" description="Helix-hairpin-helix DNA-binding motif class 1" evidence="2">
    <location>
        <begin position="154"/>
        <end position="173"/>
    </location>
</feature>
<reference evidence="3" key="1">
    <citation type="submission" date="2020-10" db="EMBL/GenBank/DDBJ databases">
        <authorList>
            <person name="Gilroy R."/>
        </authorList>
    </citation>
    <scope>NUCLEOTIDE SEQUENCE</scope>
    <source>
        <strain evidence="3">CHK160-1198</strain>
    </source>
</reference>
<evidence type="ECO:0000259" key="2">
    <source>
        <dbReference type="SMART" id="SM00278"/>
    </source>
</evidence>
<dbReference type="InterPro" id="IPR019554">
    <property type="entry name" value="Soluble_ligand-bd"/>
</dbReference>
<dbReference type="AlphaFoldDB" id="A0A9D1MPL6"/>
<keyword evidence="1" id="KW-1133">Transmembrane helix</keyword>
<accession>A0A9D1MPL6</accession>
<dbReference type="NCBIfam" id="TIGR00426">
    <property type="entry name" value="competence protein ComEA helix-hairpin-helix repeat region"/>
    <property type="match status" value="1"/>
</dbReference>
<keyword evidence="1" id="KW-0472">Membrane</keyword>
<proteinExistence type="predicted"/>
<comment type="caution">
    <text evidence="3">The sequence shown here is derived from an EMBL/GenBank/DDBJ whole genome shotgun (WGS) entry which is preliminary data.</text>
</comment>
<dbReference type="InterPro" id="IPR010994">
    <property type="entry name" value="RuvA_2-like"/>
</dbReference>
<dbReference type="InterPro" id="IPR051675">
    <property type="entry name" value="Endo/Exo/Phosphatase_dom_1"/>
</dbReference>
<feature type="domain" description="Helix-hairpin-helix DNA-binding motif class 1" evidence="2">
    <location>
        <begin position="183"/>
        <end position="202"/>
    </location>
</feature>
<dbReference type="Pfam" id="PF10531">
    <property type="entry name" value="SLBB"/>
    <property type="match status" value="1"/>
</dbReference>
<evidence type="ECO:0000256" key="1">
    <source>
        <dbReference type="SAM" id="Phobius"/>
    </source>
</evidence>
<sequence>MEVSNKKKIIVVILVVVVLTILSILFSLPNKVEDGKEPPLMSLSQEQASSPKITVYISGAVQNPGIYEIMPNQRVGEVLKVAGGVAPNADLNKVNLAKKCKDGMQINVPQAKGKKQMQATNLASNSSKETNAQQIGTQNAINEQKINLNTATSEELQSLPGVGAATAERIIEYRSAHQFKKVEEIMQVKGIGKAKFAKLQAYLEV</sequence>
<dbReference type="GO" id="GO:0003677">
    <property type="term" value="F:DNA binding"/>
    <property type="evidence" value="ECO:0007669"/>
    <property type="project" value="InterPro"/>
</dbReference>
<dbReference type="SMART" id="SM00278">
    <property type="entry name" value="HhH1"/>
    <property type="match status" value="2"/>
</dbReference>
<dbReference type="SUPFAM" id="SSF47781">
    <property type="entry name" value="RuvA domain 2-like"/>
    <property type="match status" value="1"/>
</dbReference>
<dbReference type="InterPro" id="IPR003583">
    <property type="entry name" value="Hlx-hairpin-Hlx_DNA-bd_motif"/>
</dbReference>
<evidence type="ECO:0000313" key="3">
    <source>
        <dbReference type="EMBL" id="HIU64378.1"/>
    </source>
</evidence>
<organism evidence="3 4">
    <name type="scientific">Candidatus Avacidaminococcus intestinavium</name>
    <dbReference type="NCBI Taxonomy" id="2840684"/>
    <lineage>
        <taxon>Bacteria</taxon>
        <taxon>Bacillati</taxon>
        <taxon>Bacillota</taxon>
        <taxon>Negativicutes</taxon>
        <taxon>Acidaminococcales</taxon>
        <taxon>Acidaminococcaceae</taxon>
        <taxon>Acidaminococcaceae incertae sedis</taxon>
        <taxon>Candidatus Avacidaminococcus</taxon>
    </lineage>
</organism>
<dbReference type="GO" id="GO:0015627">
    <property type="term" value="C:type II protein secretion system complex"/>
    <property type="evidence" value="ECO:0007669"/>
    <property type="project" value="TreeGrafter"/>
</dbReference>
<dbReference type="GO" id="GO:0015628">
    <property type="term" value="P:protein secretion by the type II secretion system"/>
    <property type="evidence" value="ECO:0007669"/>
    <property type="project" value="TreeGrafter"/>
</dbReference>
<feature type="transmembrane region" description="Helical" evidence="1">
    <location>
        <begin position="9"/>
        <end position="28"/>
    </location>
</feature>
<dbReference type="GO" id="GO:0006281">
    <property type="term" value="P:DNA repair"/>
    <property type="evidence" value="ECO:0007669"/>
    <property type="project" value="InterPro"/>
</dbReference>
<dbReference type="Gene3D" id="1.10.150.310">
    <property type="entry name" value="Tex RuvX-like domain-like"/>
    <property type="match status" value="1"/>
</dbReference>
<evidence type="ECO:0000313" key="4">
    <source>
        <dbReference type="Proteomes" id="UP000824099"/>
    </source>
</evidence>